<feature type="compositionally biased region" description="Basic and acidic residues" evidence="1">
    <location>
        <begin position="1"/>
        <end position="13"/>
    </location>
</feature>
<dbReference type="Proteomes" id="UP000001227">
    <property type="component" value="Chromosome"/>
</dbReference>
<reference evidence="3 4" key="1">
    <citation type="journal article" date="2010" name="J. Bacteriol.">
        <title>The genome of the amoeba symbiont 'Candidatus Amoebophilus asiaticus' reveals common mechanisms for host cell interaction among amoeba-associated bacteria.</title>
        <authorList>
            <person name="Schmitz-Esser S."/>
            <person name="Tischler P."/>
            <person name="Arnold R."/>
            <person name="Montanaro J."/>
            <person name="Wagner M."/>
            <person name="Rattei T."/>
            <person name="Horn M."/>
        </authorList>
    </citation>
    <scope>NUCLEOTIDE SEQUENCE [LARGE SCALE GENOMIC DNA]</scope>
    <source>
        <strain evidence="3 4">5a2</strain>
    </source>
</reference>
<keyword evidence="2" id="KW-1133">Transmembrane helix</keyword>
<name>C3L3W8_AMOA5</name>
<evidence type="ECO:0000313" key="3">
    <source>
        <dbReference type="EMBL" id="ACP21009.1"/>
    </source>
</evidence>
<evidence type="ECO:0000313" key="4">
    <source>
        <dbReference type="Proteomes" id="UP000001227"/>
    </source>
</evidence>
<sequence length="66" mass="7735">MPEEHQQERERRQANGICKGFRGPGRPLHIWFVEQSVRRVNTLFPAFLYAILVAIHELFGFILSIN</sequence>
<dbReference type="HOGENOM" id="CLU_2821610_0_0_10"/>
<keyword evidence="4" id="KW-1185">Reference proteome</keyword>
<accession>C3L3W8</accession>
<dbReference type="EMBL" id="CP001102">
    <property type="protein sequence ID" value="ACP21009.1"/>
    <property type="molecule type" value="Genomic_DNA"/>
</dbReference>
<feature type="transmembrane region" description="Helical" evidence="2">
    <location>
        <begin position="46"/>
        <end position="65"/>
    </location>
</feature>
<keyword evidence="2" id="KW-0812">Transmembrane</keyword>
<proteinExistence type="predicted"/>
<organism evidence="3 4">
    <name type="scientific">Amoebophilus asiaticus (strain 5a2)</name>
    <dbReference type="NCBI Taxonomy" id="452471"/>
    <lineage>
        <taxon>Bacteria</taxon>
        <taxon>Pseudomonadati</taxon>
        <taxon>Bacteroidota</taxon>
        <taxon>Cytophagia</taxon>
        <taxon>Cytophagales</taxon>
        <taxon>Amoebophilaceae</taxon>
        <taxon>Candidatus Amoebophilus</taxon>
    </lineage>
</organism>
<evidence type="ECO:0000256" key="1">
    <source>
        <dbReference type="SAM" id="MobiDB-lite"/>
    </source>
</evidence>
<feature type="region of interest" description="Disordered" evidence="1">
    <location>
        <begin position="1"/>
        <end position="20"/>
    </location>
</feature>
<protein>
    <submittedName>
        <fullName evidence="3">Uncharacterized protein</fullName>
    </submittedName>
</protein>
<dbReference type="AlphaFoldDB" id="C3L3W8"/>
<dbReference type="KEGG" id="aas:Aasi_1727"/>
<keyword evidence="2" id="KW-0472">Membrane</keyword>
<evidence type="ECO:0000256" key="2">
    <source>
        <dbReference type="SAM" id="Phobius"/>
    </source>
</evidence>
<gene>
    <name evidence="3" type="ordered locus">Aasi_1727</name>
</gene>